<dbReference type="PANTHER" id="PTHR23150">
    <property type="entry name" value="SULFATASE MODIFYING FACTOR 1, 2"/>
    <property type="match status" value="1"/>
</dbReference>
<dbReference type="InterPro" id="IPR016187">
    <property type="entry name" value="CTDL_fold"/>
</dbReference>
<dbReference type="Gene3D" id="3.90.1580.10">
    <property type="entry name" value="paralog of FGE (formylglycine-generating enzyme)"/>
    <property type="match status" value="1"/>
</dbReference>
<dbReference type="EMBL" id="JBHTIH010000002">
    <property type="protein sequence ID" value="MFD0738589.1"/>
    <property type="molecule type" value="Genomic_DNA"/>
</dbReference>
<accession>A0ABW2YM88</accession>
<feature type="domain" description="Sulfatase-modifying factor enzyme-like" evidence="2">
    <location>
        <begin position="324"/>
        <end position="597"/>
    </location>
</feature>
<dbReference type="SUPFAM" id="SSF56436">
    <property type="entry name" value="C-type lectin-like"/>
    <property type="match status" value="1"/>
</dbReference>
<organism evidence="3 4">
    <name type="scientific">Lysobacter koreensis</name>
    <dbReference type="NCBI Taxonomy" id="266122"/>
    <lineage>
        <taxon>Bacteria</taxon>
        <taxon>Pseudomonadati</taxon>
        <taxon>Pseudomonadota</taxon>
        <taxon>Gammaproteobacteria</taxon>
        <taxon>Lysobacterales</taxon>
        <taxon>Lysobacteraceae</taxon>
        <taxon>Lysobacter</taxon>
    </lineage>
</organism>
<gene>
    <name evidence="3" type="ORF">ACFQZQ_04715</name>
</gene>
<dbReference type="Proteomes" id="UP001597090">
    <property type="component" value="Unassembled WGS sequence"/>
</dbReference>
<dbReference type="Pfam" id="PF03781">
    <property type="entry name" value="FGE-sulfatase"/>
    <property type="match status" value="1"/>
</dbReference>
<sequence>MAACKREPAVGTAADGAADGARLPQVTISADQAVSPVPAWRAPAVEVTDANTAQLKRQAAAAVEAGKLFGEPGAALPIYLALRAHAPEDPSLAEGFAAALRGLLAQGEAALAAIDDDPLSLRRAHEVAAVARVVATDDEAVVEYLDRLEIVDQAQRANRLGEAELNAGRIGEAGKGGALARFREALRLRPGDARANQGLAAAESALIRRAEVAAGKDDFAGAQRWLASADKVRPGIDTVAYARARIARQRTARIGDLRDLGIAALMRANGIDDARQHLAGLLRIAPSGDPAAAELRERIDLAVHYGLFRPGQVFTDGLVGGGRGPQMVVVPHGAFRMGAPADEPDATDAERPARNLRFDRGFAMSRTEVTVDQFRRFVTASGHCPRATRRGYSTAYDERSGNLVRRSGVDWRSDYAGNPAGDDQPVVHVSAKDATAYAEWLSKQTGQRYRVPSEAEFEYALRAGTASRFPWGDGGPPPRAGNFTGAREKSPSGRNWRNAFAGYDDGAWGPAAVGAYQPNRYGLHDLAGNVSEWVADCWHDGYRRAPDDGEAWVNPGCRTRVVRGGSWASSPAQTRSAWRLGSDADTTNSRVGFRVVRDI</sequence>
<name>A0ABW2YM88_9GAMM</name>
<feature type="region of interest" description="Disordered" evidence="1">
    <location>
        <begin position="469"/>
        <end position="493"/>
    </location>
</feature>
<protein>
    <submittedName>
        <fullName evidence="3">SUMF1/EgtB/PvdO family nonheme iron enzyme</fullName>
    </submittedName>
</protein>
<evidence type="ECO:0000259" key="2">
    <source>
        <dbReference type="Pfam" id="PF03781"/>
    </source>
</evidence>
<dbReference type="InterPro" id="IPR051043">
    <property type="entry name" value="Sulfatase_Mod_Factor_Kinase"/>
</dbReference>
<keyword evidence="4" id="KW-1185">Reference proteome</keyword>
<dbReference type="RefSeq" id="WP_386811502.1">
    <property type="nucleotide sequence ID" value="NZ_JBHTIH010000002.1"/>
</dbReference>
<dbReference type="InterPro" id="IPR042095">
    <property type="entry name" value="SUMF_sf"/>
</dbReference>
<evidence type="ECO:0000313" key="3">
    <source>
        <dbReference type="EMBL" id="MFD0738589.1"/>
    </source>
</evidence>
<dbReference type="InterPro" id="IPR005532">
    <property type="entry name" value="SUMF_dom"/>
</dbReference>
<comment type="caution">
    <text evidence="3">The sequence shown here is derived from an EMBL/GenBank/DDBJ whole genome shotgun (WGS) entry which is preliminary data.</text>
</comment>
<evidence type="ECO:0000256" key="1">
    <source>
        <dbReference type="SAM" id="MobiDB-lite"/>
    </source>
</evidence>
<proteinExistence type="predicted"/>
<evidence type="ECO:0000313" key="4">
    <source>
        <dbReference type="Proteomes" id="UP001597090"/>
    </source>
</evidence>
<dbReference type="PANTHER" id="PTHR23150:SF35">
    <property type="entry name" value="BLL6746 PROTEIN"/>
    <property type="match status" value="1"/>
</dbReference>
<reference evidence="4" key="1">
    <citation type="journal article" date="2019" name="Int. J. Syst. Evol. Microbiol.">
        <title>The Global Catalogue of Microorganisms (GCM) 10K type strain sequencing project: providing services to taxonomists for standard genome sequencing and annotation.</title>
        <authorList>
            <consortium name="The Broad Institute Genomics Platform"/>
            <consortium name="The Broad Institute Genome Sequencing Center for Infectious Disease"/>
            <person name="Wu L."/>
            <person name="Ma J."/>
        </authorList>
    </citation>
    <scope>NUCLEOTIDE SEQUENCE [LARGE SCALE GENOMIC DNA]</scope>
    <source>
        <strain evidence="4">CCUG 55491</strain>
    </source>
</reference>